<comment type="caution">
    <text evidence="1">The sequence shown here is derived from an EMBL/GenBank/DDBJ whole genome shotgun (WGS) entry which is preliminary data.</text>
</comment>
<protein>
    <submittedName>
        <fullName evidence="1">Uncharacterized protein</fullName>
    </submittedName>
</protein>
<organism evidence="1 2">
    <name type="scientific">Umezakia ovalisporum FSS-62</name>
    <dbReference type="NCBI Taxonomy" id="2971776"/>
    <lineage>
        <taxon>Bacteria</taxon>
        <taxon>Bacillati</taxon>
        <taxon>Cyanobacteriota</taxon>
        <taxon>Cyanophyceae</taxon>
        <taxon>Nostocales</taxon>
        <taxon>Nodulariaceae</taxon>
        <taxon>Umezakia</taxon>
    </lineage>
</organism>
<dbReference type="AlphaFoldDB" id="A0AA43KF01"/>
<name>A0AA43KF01_9CYAN</name>
<reference evidence="1 2" key="1">
    <citation type="journal article" date="2023" name="J. Phycol.">
        <title>Chrysosporum ovalisporum is synonymous with the true-branching cyanobacterium Umezakia natans (Nostocales/Aphanizomenonaceae).</title>
        <authorList>
            <person name="McGregor G.B."/>
            <person name="Sendall B.C."/>
            <person name="Niiyama Y."/>
            <person name="Tuji A."/>
            <person name="Willis A."/>
        </authorList>
    </citation>
    <scope>NUCLEOTIDE SEQUENCE [LARGE SCALE GENOMIC DNA]</scope>
    <source>
        <strain evidence="1 2">FSS-62</strain>
    </source>
</reference>
<evidence type="ECO:0000313" key="1">
    <source>
        <dbReference type="EMBL" id="MDH6063478.1"/>
    </source>
</evidence>
<proteinExistence type="predicted"/>
<evidence type="ECO:0000313" key="2">
    <source>
        <dbReference type="Proteomes" id="UP001159370"/>
    </source>
</evidence>
<accession>A0AA43KF01</accession>
<dbReference type="Proteomes" id="UP001159370">
    <property type="component" value="Unassembled WGS sequence"/>
</dbReference>
<gene>
    <name evidence="1" type="ORF">NWP23_06780</name>
</gene>
<dbReference type="GeneID" id="83684711"/>
<sequence>MNRLTSDFFVGSQAAIPSLAISQRTDSAIHLPVGNFMYDSGLYFDRGSGRIGHGC</sequence>
<dbReference type="RefSeq" id="WP_280650226.1">
    <property type="nucleotide sequence ID" value="NZ_JANQDL010000049.1"/>
</dbReference>
<dbReference type="EMBL" id="JANQDL010000049">
    <property type="protein sequence ID" value="MDH6063478.1"/>
    <property type="molecule type" value="Genomic_DNA"/>
</dbReference>